<dbReference type="PANTHER" id="PTHR30273">
    <property type="entry name" value="PERIPLASMIC SIGNAL SENSOR AND SIGMA FACTOR ACTIVATOR FECR-RELATED"/>
    <property type="match status" value="1"/>
</dbReference>
<proteinExistence type="predicted"/>
<sequence>MSAPSSELRNLIDLLLIEEPLTREQMAHLEDLLEDDQNLAYYVETMQQEAMLPEGLSMTTAAPQAVKPSKHLRIPAIAALAACLTFFIGLYIGLQQDGSPDISQTSAPAPTYQPEDLAKPAMARITGLVGVRWDNETSNNLLATQGEAEQLTIKSGLMEITYASGVKLTIEGPAKYAVTSATSGHLTQGKLVASVPKGAEGFQIDYAKGKIVDLGTEFALNLQPNKAPEIGVFDGEIEVHTKNNTKPVSLYENQAVRQEPGSEQEEFTAIPFNRDAYVRKLPSRDFAWEMHSPNAEEKVFDVSHLVWKAASYRAIFKWINGHDGVSVRNVELRLDGKLIASDNHLGHCGVLRTARDSIFALDIDEDRFQNGKWTLHAWIEVLPRKPDGATGPYFSSGILQFEEGLASEALAEDFIGKWSYRHLGTNYVRHLNADGTVTLYANGSHLTESFPGSTWSVSNGILRINMPHVKAYEDHVLRDKETLIFVNQPYENAKKIP</sequence>
<evidence type="ECO:0008006" key="4">
    <source>
        <dbReference type="Google" id="ProtNLM"/>
    </source>
</evidence>
<dbReference type="PANTHER" id="PTHR30273:SF2">
    <property type="entry name" value="PROTEIN FECR"/>
    <property type="match status" value="1"/>
</dbReference>
<name>A0ABP9V7J3_9BACT</name>
<dbReference type="InterPro" id="IPR012373">
    <property type="entry name" value="Ferrdict_sens_TM"/>
</dbReference>
<evidence type="ECO:0000313" key="2">
    <source>
        <dbReference type="EMBL" id="GAA5496612.1"/>
    </source>
</evidence>
<reference evidence="2 3" key="1">
    <citation type="submission" date="2024-02" db="EMBL/GenBank/DDBJ databases">
        <title>Rubritalea halochordaticola NBRC 107102.</title>
        <authorList>
            <person name="Ichikawa N."/>
            <person name="Katano-Makiyama Y."/>
            <person name="Hidaka K."/>
        </authorList>
    </citation>
    <scope>NUCLEOTIDE SEQUENCE [LARGE SCALE GENOMIC DNA]</scope>
    <source>
        <strain evidence="2 3">NBRC 107102</strain>
    </source>
</reference>
<keyword evidence="3" id="KW-1185">Reference proteome</keyword>
<comment type="caution">
    <text evidence="2">The sequence shown here is derived from an EMBL/GenBank/DDBJ whole genome shotgun (WGS) entry which is preliminary data.</text>
</comment>
<dbReference type="Proteomes" id="UP001424741">
    <property type="component" value="Unassembled WGS sequence"/>
</dbReference>
<feature type="transmembrane region" description="Helical" evidence="1">
    <location>
        <begin position="74"/>
        <end position="94"/>
    </location>
</feature>
<keyword evidence="1" id="KW-0472">Membrane</keyword>
<dbReference type="Gene3D" id="2.60.120.1440">
    <property type="match status" value="1"/>
</dbReference>
<evidence type="ECO:0000313" key="3">
    <source>
        <dbReference type="Proteomes" id="UP001424741"/>
    </source>
</evidence>
<dbReference type="RefSeq" id="WP_346189256.1">
    <property type="nucleotide sequence ID" value="NZ_BAABRL010000009.1"/>
</dbReference>
<keyword evidence="1" id="KW-0812">Transmembrane</keyword>
<organism evidence="2 3">
    <name type="scientific">Rubritalea halochordaticola</name>
    <dbReference type="NCBI Taxonomy" id="714537"/>
    <lineage>
        <taxon>Bacteria</taxon>
        <taxon>Pseudomonadati</taxon>
        <taxon>Verrucomicrobiota</taxon>
        <taxon>Verrucomicrobiia</taxon>
        <taxon>Verrucomicrobiales</taxon>
        <taxon>Rubritaleaceae</taxon>
        <taxon>Rubritalea</taxon>
    </lineage>
</organism>
<keyword evidence="1" id="KW-1133">Transmembrane helix</keyword>
<dbReference type="EMBL" id="BAABRL010000009">
    <property type="protein sequence ID" value="GAA5496612.1"/>
    <property type="molecule type" value="Genomic_DNA"/>
</dbReference>
<gene>
    <name evidence="2" type="ORF">Rhal01_02797</name>
</gene>
<accession>A0ABP9V7J3</accession>
<protein>
    <recommendedName>
        <fullName evidence="4">FecR protein domain-containing protein</fullName>
    </recommendedName>
</protein>
<evidence type="ECO:0000256" key="1">
    <source>
        <dbReference type="SAM" id="Phobius"/>
    </source>
</evidence>